<keyword evidence="5" id="KW-0325">Glycoprotein</keyword>
<comment type="caution">
    <text evidence="10">The sequence shown here is derived from an EMBL/GenBank/DDBJ whole genome shotgun (WGS) entry which is preliminary data.</text>
</comment>
<dbReference type="InterPro" id="IPR018114">
    <property type="entry name" value="TRYPSIN_HIS"/>
</dbReference>
<gene>
    <name evidence="10" type="ORF">UPYG_G00120130</name>
</gene>
<dbReference type="PRINTS" id="PR00722">
    <property type="entry name" value="CHYMOTRYPSIN"/>
</dbReference>
<evidence type="ECO:0000256" key="5">
    <source>
        <dbReference type="ARBA" id="ARBA00023180"/>
    </source>
</evidence>
<evidence type="ECO:0000256" key="4">
    <source>
        <dbReference type="ARBA" id="ARBA00023157"/>
    </source>
</evidence>
<name>A0ABD0X8T0_UMBPY</name>
<dbReference type="InterPro" id="IPR033116">
    <property type="entry name" value="TRYPSIN_SER"/>
</dbReference>
<dbReference type="SUPFAM" id="SSF50494">
    <property type="entry name" value="Trypsin-like serine proteases"/>
    <property type="match status" value="1"/>
</dbReference>
<dbReference type="Gene3D" id="3.10.250.10">
    <property type="entry name" value="SRCR-like domain"/>
    <property type="match status" value="1"/>
</dbReference>
<dbReference type="GO" id="GO:0008236">
    <property type="term" value="F:serine-type peptidase activity"/>
    <property type="evidence" value="ECO:0007669"/>
    <property type="project" value="UniProtKB-KW"/>
</dbReference>
<dbReference type="InterPro" id="IPR036772">
    <property type="entry name" value="SRCR-like_dom_sf"/>
</dbReference>
<dbReference type="InterPro" id="IPR001254">
    <property type="entry name" value="Trypsin_dom"/>
</dbReference>
<keyword evidence="4" id="KW-1015">Disulfide bond</keyword>
<evidence type="ECO:0000313" key="11">
    <source>
        <dbReference type="Proteomes" id="UP001557470"/>
    </source>
</evidence>
<dbReference type="PROSITE" id="PS50240">
    <property type="entry name" value="TRYPSIN_DOM"/>
    <property type="match status" value="1"/>
</dbReference>
<reference evidence="10 11" key="1">
    <citation type="submission" date="2024-06" db="EMBL/GenBank/DDBJ databases">
        <authorList>
            <person name="Pan Q."/>
            <person name="Wen M."/>
            <person name="Jouanno E."/>
            <person name="Zahm M."/>
            <person name="Klopp C."/>
            <person name="Cabau C."/>
            <person name="Louis A."/>
            <person name="Berthelot C."/>
            <person name="Parey E."/>
            <person name="Roest Crollius H."/>
            <person name="Montfort J."/>
            <person name="Robinson-Rechavi M."/>
            <person name="Bouchez O."/>
            <person name="Lampietro C."/>
            <person name="Lopez Roques C."/>
            <person name="Donnadieu C."/>
            <person name="Postlethwait J."/>
            <person name="Bobe J."/>
            <person name="Verreycken H."/>
            <person name="Guiguen Y."/>
        </authorList>
    </citation>
    <scope>NUCLEOTIDE SEQUENCE [LARGE SCALE GENOMIC DNA]</scope>
    <source>
        <strain evidence="10">Up_M1</strain>
        <tissue evidence="10">Testis</tissue>
    </source>
</reference>
<dbReference type="CDD" id="cd00190">
    <property type="entry name" value="Tryp_SPc"/>
    <property type="match status" value="1"/>
</dbReference>
<evidence type="ECO:0000256" key="8">
    <source>
        <dbReference type="SAM" id="Phobius"/>
    </source>
</evidence>
<dbReference type="SUPFAM" id="SSF56487">
    <property type="entry name" value="SRCR-like"/>
    <property type="match status" value="1"/>
</dbReference>
<dbReference type="InterPro" id="IPR009003">
    <property type="entry name" value="Peptidase_S1_PA"/>
</dbReference>
<keyword evidence="8" id="KW-0812">Transmembrane</keyword>
<keyword evidence="3 6" id="KW-0720">Serine protease</keyword>
<dbReference type="Pfam" id="PF15494">
    <property type="entry name" value="SRCR_2"/>
    <property type="match status" value="1"/>
</dbReference>
<feature type="domain" description="Peptidase S1" evidence="9">
    <location>
        <begin position="247"/>
        <end position="481"/>
    </location>
</feature>
<dbReference type="Proteomes" id="UP001557470">
    <property type="component" value="Unassembled WGS sequence"/>
</dbReference>
<evidence type="ECO:0000313" key="10">
    <source>
        <dbReference type="EMBL" id="KAL0994277.1"/>
    </source>
</evidence>
<dbReference type="InterPro" id="IPR001314">
    <property type="entry name" value="Peptidase_S1A"/>
</dbReference>
<dbReference type="PANTHER" id="PTHR24252">
    <property type="entry name" value="ACROSIN-RELATED"/>
    <property type="match status" value="1"/>
</dbReference>
<evidence type="ECO:0000259" key="9">
    <source>
        <dbReference type="PROSITE" id="PS50240"/>
    </source>
</evidence>
<dbReference type="PANTHER" id="PTHR24252:SF27">
    <property type="entry name" value="TRANSMEMBRANE PROTEASE SERINE 3-LIKE"/>
    <property type="match status" value="1"/>
</dbReference>
<proteinExistence type="predicted"/>
<dbReference type="SMART" id="SM00020">
    <property type="entry name" value="Tryp_SPc"/>
    <property type="match status" value="1"/>
</dbReference>
<dbReference type="PROSITE" id="PS00135">
    <property type="entry name" value="TRYPSIN_SER"/>
    <property type="match status" value="1"/>
</dbReference>
<dbReference type="AlphaFoldDB" id="A0ABD0X8T0"/>
<organism evidence="10 11">
    <name type="scientific">Umbra pygmaea</name>
    <name type="common">Eastern mudminnow</name>
    <dbReference type="NCBI Taxonomy" id="75934"/>
    <lineage>
        <taxon>Eukaryota</taxon>
        <taxon>Metazoa</taxon>
        <taxon>Chordata</taxon>
        <taxon>Craniata</taxon>
        <taxon>Vertebrata</taxon>
        <taxon>Euteleostomi</taxon>
        <taxon>Actinopterygii</taxon>
        <taxon>Neopterygii</taxon>
        <taxon>Teleostei</taxon>
        <taxon>Protacanthopterygii</taxon>
        <taxon>Esociformes</taxon>
        <taxon>Umbridae</taxon>
        <taxon>Umbra</taxon>
    </lineage>
</organism>
<dbReference type="Pfam" id="PF00089">
    <property type="entry name" value="Trypsin"/>
    <property type="match status" value="1"/>
</dbReference>
<evidence type="ECO:0000256" key="3">
    <source>
        <dbReference type="ARBA" id="ARBA00022825"/>
    </source>
</evidence>
<evidence type="ECO:0000256" key="7">
    <source>
        <dbReference type="SAM" id="MobiDB-lite"/>
    </source>
</evidence>
<evidence type="ECO:0000256" key="2">
    <source>
        <dbReference type="ARBA" id="ARBA00022801"/>
    </source>
</evidence>
<dbReference type="InterPro" id="IPR001190">
    <property type="entry name" value="SRCR"/>
</dbReference>
<keyword evidence="11" id="KW-1185">Reference proteome</keyword>
<dbReference type="EMBL" id="JAGEUA010000003">
    <property type="protein sequence ID" value="KAL0994277.1"/>
    <property type="molecule type" value="Genomic_DNA"/>
</dbReference>
<keyword evidence="8" id="KW-0472">Membrane</keyword>
<dbReference type="FunFam" id="2.40.10.10:FF:000003">
    <property type="entry name" value="Transmembrane serine protease 3"/>
    <property type="match status" value="1"/>
</dbReference>
<feature type="transmembrane region" description="Helical" evidence="8">
    <location>
        <begin position="83"/>
        <end position="102"/>
    </location>
</feature>
<dbReference type="InterPro" id="IPR043504">
    <property type="entry name" value="Peptidase_S1_PA_chymotrypsin"/>
</dbReference>
<keyword evidence="1 6" id="KW-0645">Protease</keyword>
<evidence type="ECO:0000256" key="1">
    <source>
        <dbReference type="ARBA" id="ARBA00022670"/>
    </source>
</evidence>
<dbReference type="GO" id="GO:0006508">
    <property type="term" value="P:proteolysis"/>
    <property type="evidence" value="ECO:0007669"/>
    <property type="project" value="UniProtKB-KW"/>
</dbReference>
<dbReference type="PROSITE" id="PS00134">
    <property type="entry name" value="TRYPSIN_HIS"/>
    <property type="match status" value="1"/>
</dbReference>
<dbReference type="Gene3D" id="2.40.10.10">
    <property type="entry name" value="Trypsin-like serine proteases"/>
    <property type="match status" value="2"/>
</dbReference>
<accession>A0ABD0X8T0</accession>
<feature type="region of interest" description="Disordered" evidence="7">
    <location>
        <begin position="1"/>
        <end position="25"/>
    </location>
</feature>
<keyword evidence="8" id="KW-1133">Transmembrane helix</keyword>
<keyword evidence="2 6" id="KW-0378">Hydrolase</keyword>
<sequence length="485" mass="52672">MESQQNNERPPPYHSVAVPTQPPPRYNEVVGARDTTDRPFQPYYIPEPLTHVNVVHVSQRIPPNGKKGPCCGNNTCRYGGSGGIILVIVLLAVAVWLGVHYGSSLVSSYSSSSEVYQPSQLEKDSCPPNAVECNGQQECELGSDETNCVRFGSNWSLQVKTNSTARFLPVCYSGWNKSLADQTCAQLGFRVDYKTYSVNDGSSTYLSVDGKSSTTIQGMVSLRSSCPKKDSVSLQCIDCGQQPSSRIIGGSTANPGDWPWQVSLHFQGTHICGGTLVSPDFVVTAAHCFPSKDYLVSRNWQVYVGIVSQMNLPPAMKVEKIIVHESYDDKTNNYDITVLKLSQSVLFSKVIQPVCLPAYDKTFPPGTKCSTSGFGTTVSGAVSGSTSLMAVTVQIIDTVLCNSNTVYNDRVTENMLCAGDLMGGKDSCQGDSGGPLVCEDSDQRWYLTGVTSWGVGCGMRNRPGVYSNVRSLLPWVYSKMQQSRP</sequence>
<protein>
    <recommendedName>
        <fullName evidence="9">Peptidase S1 domain-containing protein</fullName>
    </recommendedName>
</protein>
<evidence type="ECO:0000256" key="6">
    <source>
        <dbReference type="RuleBase" id="RU363034"/>
    </source>
</evidence>